<evidence type="ECO:0000256" key="1">
    <source>
        <dbReference type="SAM" id="MobiDB-lite"/>
    </source>
</evidence>
<evidence type="ECO:0000313" key="2">
    <source>
        <dbReference type="EMBL" id="SEB62596.1"/>
    </source>
</evidence>
<gene>
    <name evidence="2" type="ORF">SAMN04489745_0817</name>
</gene>
<dbReference type="Proteomes" id="UP000182652">
    <property type="component" value="Unassembled WGS sequence"/>
</dbReference>
<sequence>MGRGGAGPFWIPCWPRSLRTTTATSPPTKNWSPPALRPAAQRPWLGDGVAEPFIKATSWGAGATHLRAAARDGFNDEALLKDAVDEADFGASEDHGAGLAWRIEHLERLQRRAIGDLMRARVDANRRDVDVDRRQVMRDWLKQRPETPWQRRLHGDLTDEKLAERIRKAEQALRTDTVINDPEAMSKARWLNASLHHEAARREQMPAAQREDEAFERGASSRSRIAGALVSRLNTELELRRRQTTTTPSRIPDRVPEWMMRSDVATSHDTPAPWRQELLERRELLDAELARRGAELSAQQPIWATELGPVPGSPRRAETWRTLAAEIDAFRTKYKIPAEETAAIPARFRDKGVGAELQARITAAHKYGAQTKVEHLDPDVNALVAEAAEVHAVITEDLTPAQRVVDELQAARGEDATRSPAQERAERIAALARKLRRDRAGAERDENDSASAVQEVIDRIKARKAAEQEELGRRRSDETRPKQDRGPGIGL</sequence>
<dbReference type="EMBL" id="FNSN01000003">
    <property type="protein sequence ID" value="SEB62596.1"/>
    <property type="molecule type" value="Genomic_DNA"/>
</dbReference>
<dbReference type="STRING" id="156980.SAMN04489745_0817"/>
<evidence type="ECO:0008006" key="4">
    <source>
        <dbReference type="Google" id="ProtNLM"/>
    </source>
</evidence>
<reference evidence="2 3" key="1">
    <citation type="submission" date="2016-10" db="EMBL/GenBank/DDBJ databases">
        <authorList>
            <person name="de Groot N.N."/>
        </authorList>
    </citation>
    <scope>NUCLEOTIDE SEQUENCE [LARGE SCALE GENOMIC DNA]</scope>
    <source>
        <strain evidence="2 3">DSM 10495</strain>
    </source>
</reference>
<dbReference type="AlphaFoldDB" id="A0A1H4KWJ3"/>
<keyword evidence="3" id="KW-1185">Reference proteome</keyword>
<feature type="compositionally biased region" description="Polar residues" evidence="1">
    <location>
        <begin position="18"/>
        <end position="31"/>
    </location>
</feature>
<accession>A0A1H4KWJ3</accession>
<name>A0A1H4KWJ3_9MICC</name>
<dbReference type="RefSeq" id="WP_066216295.1">
    <property type="nucleotide sequence ID" value="NZ_FNSN01000003.1"/>
</dbReference>
<feature type="compositionally biased region" description="Basic and acidic residues" evidence="1">
    <location>
        <begin position="464"/>
        <end position="485"/>
    </location>
</feature>
<organism evidence="2 3">
    <name type="scientific">Arthrobacter woluwensis</name>
    <dbReference type="NCBI Taxonomy" id="156980"/>
    <lineage>
        <taxon>Bacteria</taxon>
        <taxon>Bacillati</taxon>
        <taxon>Actinomycetota</taxon>
        <taxon>Actinomycetes</taxon>
        <taxon>Micrococcales</taxon>
        <taxon>Micrococcaceae</taxon>
        <taxon>Arthrobacter</taxon>
    </lineage>
</organism>
<evidence type="ECO:0000313" key="3">
    <source>
        <dbReference type="Proteomes" id="UP000182652"/>
    </source>
</evidence>
<protein>
    <recommendedName>
        <fullName evidence="4">MobA/MobL protein domain-containing protein</fullName>
    </recommendedName>
</protein>
<feature type="region of interest" description="Disordered" evidence="1">
    <location>
        <begin position="464"/>
        <end position="491"/>
    </location>
</feature>
<feature type="region of interest" description="Disordered" evidence="1">
    <location>
        <begin position="17"/>
        <end position="40"/>
    </location>
</feature>
<proteinExistence type="predicted"/>